<feature type="region of interest" description="Disordered" evidence="1">
    <location>
        <begin position="177"/>
        <end position="196"/>
    </location>
</feature>
<feature type="region of interest" description="Disordered" evidence="1">
    <location>
        <begin position="132"/>
        <end position="163"/>
    </location>
</feature>
<name>A0A9P4N6M0_9PLEO</name>
<evidence type="ECO:0000313" key="2">
    <source>
        <dbReference type="EMBL" id="KAF2264884.1"/>
    </source>
</evidence>
<keyword evidence="3" id="KW-1185">Reference proteome</keyword>
<dbReference type="AlphaFoldDB" id="A0A9P4N6M0"/>
<comment type="caution">
    <text evidence="2">The sequence shown here is derived from an EMBL/GenBank/DDBJ whole genome shotgun (WGS) entry which is preliminary data.</text>
</comment>
<feature type="region of interest" description="Disordered" evidence="1">
    <location>
        <begin position="1"/>
        <end position="114"/>
    </location>
</feature>
<dbReference type="OrthoDB" id="5204833at2759"/>
<feature type="region of interest" description="Disordered" evidence="1">
    <location>
        <begin position="613"/>
        <end position="681"/>
    </location>
</feature>
<feature type="compositionally biased region" description="Polar residues" evidence="1">
    <location>
        <begin position="11"/>
        <end position="25"/>
    </location>
</feature>
<feature type="compositionally biased region" description="Polar residues" evidence="1">
    <location>
        <begin position="67"/>
        <end position="86"/>
    </location>
</feature>
<feature type="compositionally biased region" description="Polar residues" evidence="1">
    <location>
        <begin position="183"/>
        <end position="196"/>
    </location>
</feature>
<feature type="compositionally biased region" description="Polar residues" evidence="1">
    <location>
        <begin position="322"/>
        <end position="332"/>
    </location>
</feature>
<dbReference type="EMBL" id="ML986612">
    <property type="protein sequence ID" value="KAF2264884.1"/>
    <property type="molecule type" value="Genomic_DNA"/>
</dbReference>
<organism evidence="2 3">
    <name type="scientific">Lojkania enalia</name>
    <dbReference type="NCBI Taxonomy" id="147567"/>
    <lineage>
        <taxon>Eukaryota</taxon>
        <taxon>Fungi</taxon>
        <taxon>Dikarya</taxon>
        <taxon>Ascomycota</taxon>
        <taxon>Pezizomycotina</taxon>
        <taxon>Dothideomycetes</taxon>
        <taxon>Pleosporomycetidae</taxon>
        <taxon>Pleosporales</taxon>
        <taxon>Pleosporales incertae sedis</taxon>
        <taxon>Lojkania</taxon>
    </lineage>
</organism>
<feature type="region of interest" description="Disordered" evidence="1">
    <location>
        <begin position="525"/>
        <end position="583"/>
    </location>
</feature>
<accession>A0A9P4N6M0</accession>
<gene>
    <name evidence="2" type="ORF">CC78DRAFT_567894</name>
</gene>
<feature type="compositionally biased region" description="Polar residues" evidence="1">
    <location>
        <begin position="291"/>
        <end position="313"/>
    </location>
</feature>
<reference evidence="3" key="1">
    <citation type="journal article" date="2020" name="Stud. Mycol.">
        <title>101 Dothideomycetes genomes: A test case for predicting lifestyles and emergence of pathogens.</title>
        <authorList>
            <person name="Haridas S."/>
            <person name="Albert R."/>
            <person name="Binder M."/>
            <person name="Bloem J."/>
            <person name="LaButti K."/>
            <person name="Salamov A."/>
            <person name="Andreopoulos B."/>
            <person name="Baker S."/>
            <person name="Barry K."/>
            <person name="Bills G."/>
            <person name="Bluhm B."/>
            <person name="Cannon C."/>
            <person name="Castanera R."/>
            <person name="Culley D."/>
            <person name="Daum C."/>
            <person name="Ezra D."/>
            <person name="Gonzalez J."/>
            <person name="Henrissat B."/>
            <person name="Kuo A."/>
            <person name="Liang C."/>
            <person name="Lipzen A."/>
            <person name="Lutzoni F."/>
            <person name="Magnuson J."/>
            <person name="Mondo S."/>
            <person name="Nolan M."/>
            <person name="Ohm R."/>
            <person name="Pangilinan J."/>
            <person name="Park H.-J."/>
            <person name="Ramirez L."/>
            <person name="Alfaro M."/>
            <person name="Sun H."/>
            <person name="Tritt A."/>
            <person name="Yoshinaga Y."/>
            <person name="Zwiers L.-H."/>
            <person name="Turgeon B."/>
            <person name="Goodwin S."/>
            <person name="Spatafora J."/>
            <person name="Crous P."/>
            <person name="Grigoriev I."/>
        </authorList>
    </citation>
    <scope>NUCLEOTIDE SEQUENCE [LARGE SCALE GENOMIC DNA]</scope>
    <source>
        <strain evidence="3">CBS 304.66</strain>
    </source>
</reference>
<evidence type="ECO:0000256" key="1">
    <source>
        <dbReference type="SAM" id="MobiDB-lite"/>
    </source>
</evidence>
<protein>
    <recommendedName>
        <fullName evidence="4">Erythromycin esterase</fullName>
    </recommendedName>
</protein>
<proteinExistence type="predicted"/>
<feature type="region of interest" description="Disordered" evidence="1">
    <location>
        <begin position="264"/>
        <end position="398"/>
    </location>
</feature>
<sequence>MARRSARLQKRSPTPSSEANTSWVRANSEPSPPPHPERLPSVVESEDPDMKTPQKPTVESPKPAQLPQLSSTLTPPRSKSSQSFLTAITARTPKNRTPIKPAGEEMHPALHHASTAKVLDEARWLGFQALGAHTAPPKAPNGIATGQVTPSKSPVPSSTKKLSTLIPSPEFKFRFKSPIGGLSPQSSRILKQHSGENMTPSRAIFGANEFTTLADVSPERKIAQPKSVSSRFSDVHKAQFKKMDSIANHPSTFRADPGRFKVISASLKRSPSKAEFDKPGSTIKEPATPLKRTQSNIDVNEPTTRIVPNSLKRTQSKMDMGQPSSLHRSQATVRMVPPSRDGRPLTQDGNNTPAKRVKRNATDDAASSRLTSRDGKPESGKTATPARLLHSKASLPRSTARLMTPTKASLARSQSVKTMKSTSMLPSLLRSPTARTLFSPTNISDTMMGGVREGIRKTSDSLNKFKSILRSPNHKFSKDPEKIAAGTHMSPLPGLNMNKALPNIPTTAPARKHVNFSTSTLDKAAQDELGKSPSPIKTRAGSEAPTGTVVYPVLHPSVEYPTLPEDDQTPIGTPSRRLTFGGTNANVPGQFSFKSDKSIKLDLASTSTIRMVRKSNASSLVEGKKRKMEETDESSDKENTQPRECHPPKKMKTATVETPKKTSAASKLPCRTPRSAISKSRLAFLATPKRGKV</sequence>
<feature type="compositionally biased region" description="Basic and acidic residues" evidence="1">
    <location>
        <begin position="634"/>
        <end position="647"/>
    </location>
</feature>
<feature type="compositionally biased region" description="Low complexity" evidence="1">
    <location>
        <begin position="148"/>
        <end position="163"/>
    </location>
</feature>
<dbReference type="Proteomes" id="UP000800093">
    <property type="component" value="Unassembled WGS sequence"/>
</dbReference>
<evidence type="ECO:0000313" key="3">
    <source>
        <dbReference type="Proteomes" id="UP000800093"/>
    </source>
</evidence>
<evidence type="ECO:0008006" key="4">
    <source>
        <dbReference type="Google" id="ProtNLM"/>
    </source>
</evidence>
<feature type="compositionally biased region" description="Basic residues" evidence="1">
    <location>
        <begin position="1"/>
        <end position="10"/>
    </location>
</feature>